<dbReference type="EMBL" id="CAJVCH010249611">
    <property type="protein sequence ID" value="CAG7733475.1"/>
    <property type="molecule type" value="Genomic_DNA"/>
</dbReference>
<keyword evidence="2" id="KW-1185">Reference proteome</keyword>
<comment type="caution">
    <text evidence="1">The sequence shown here is derived from an EMBL/GenBank/DDBJ whole genome shotgun (WGS) entry which is preliminary data.</text>
</comment>
<accession>A0A8J2P687</accession>
<evidence type="ECO:0000313" key="2">
    <source>
        <dbReference type="Proteomes" id="UP000708208"/>
    </source>
</evidence>
<name>A0A8J2P687_9HEXA</name>
<gene>
    <name evidence="1" type="ORF">AFUS01_LOCUS21918</name>
</gene>
<proteinExistence type="predicted"/>
<sequence length="26" mass="2903">MQKIVILMEDIAIWTITNAALDTVVT</sequence>
<protein>
    <submittedName>
        <fullName evidence="1">Uncharacterized protein</fullName>
    </submittedName>
</protein>
<dbReference type="Proteomes" id="UP000708208">
    <property type="component" value="Unassembled WGS sequence"/>
</dbReference>
<feature type="non-terminal residue" evidence="1">
    <location>
        <position position="1"/>
    </location>
</feature>
<reference evidence="1" key="1">
    <citation type="submission" date="2021-06" db="EMBL/GenBank/DDBJ databases">
        <authorList>
            <person name="Hodson N. C."/>
            <person name="Mongue J. A."/>
            <person name="Jaron S. K."/>
        </authorList>
    </citation>
    <scope>NUCLEOTIDE SEQUENCE</scope>
</reference>
<dbReference type="AlphaFoldDB" id="A0A8J2P687"/>
<organism evidence="1 2">
    <name type="scientific">Allacma fusca</name>
    <dbReference type="NCBI Taxonomy" id="39272"/>
    <lineage>
        <taxon>Eukaryota</taxon>
        <taxon>Metazoa</taxon>
        <taxon>Ecdysozoa</taxon>
        <taxon>Arthropoda</taxon>
        <taxon>Hexapoda</taxon>
        <taxon>Collembola</taxon>
        <taxon>Symphypleona</taxon>
        <taxon>Sminthuridae</taxon>
        <taxon>Allacma</taxon>
    </lineage>
</organism>
<evidence type="ECO:0000313" key="1">
    <source>
        <dbReference type="EMBL" id="CAG7733475.1"/>
    </source>
</evidence>